<dbReference type="AlphaFoldDB" id="A0A9D2M6Z6"/>
<dbReference type="EMBL" id="DWYG01000149">
    <property type="protein sequence ID" value="HJB42585.1"/>
    <property type="molecule type" value="Genomic_DNA"/>
</dbReference>
<dbReference type="Proteomes" id="UP000886803">
    <property type="component" value="Unassembled WGS sequence"/>
</dbReference>
<comment type="caution">
    <text evidence="2">The sequence shown here is derived from an EMBL/GenBank/DDBJ whole genome shotgun (WGS) entry which is preliminary data.</text>
</comment>
<dbReference type="Pfam" id="PF07873">
    <property type="entry name" value="YabP"/>
    <property type="match status" value="1"/>
</dbReference>
<accession>A0A9D2M6Z6</accession>
<gene>
    <name evidence="2" type="ORF">H9945_08815</name>
</gene>
<evidence type="ECO:0000313" key="2">
    <source>
        <dbReference type="EMBL" id="HJB42585.1"/>
    </source>
</evidence>
<organism evidence="2 3">
    <name type="scientific">Candidatus Gemmiger avicola</name>
    <dbReference type="NCBI Taxonomy" id="2838605"/>
    <lineage>
        <taxon>Bacteria</taxon>
        <taxon>Bacillati</taxon>
        <taxon>Bacillota</taxon>
        <taxon>Clostridia</taxon>
        <taxon>Eubacteriales</taxon>
        <taxon>Gemmiger</taxon>
    </lineage>
</organism>
<feature type="compositionally biased region" description="Basic residues" evidence="1">
    <location>
        <begin position="1"/>
        <end position="11"/>
    </location>
</feature>
<dbReference type="InterPro" id="IPR022476">
    <property type="entry name" value="Spore_YabP/YqfC"/>
</dbReference>
<sequence>MKRYRHPRRPRAGSPRPADLFRAPAPDFYRLPDLTIRGGQVATDGCRRVLDFTPEKICLDLGRTLVTLYGEELRIESLAGYRLVAAGQIARIEFSRKWKGGGNGV</sequence>
<reference evidence="2" key="2">
    <citation type="submission" date="2021-04" db="EMBL/GenBank/DDBJ databases">
        <authorList>
            <person name="Gilroy R."/>
        </authorList>
    </citation>
    <scope>NUCLEOTIDE SEQUENCE</scope>
    <source>
        <strain evidence="2">ChiBcec8-13705</strain>
    </source>
</reference>
<name>A0A9D2M6Z6_9FIRM</name>
<reference evidence="2" key="1">
    <citation type="journal article" date="2021" name="PeerJ">
        <title>Extensive microbial diversity within the chicken gut microbiome revealed by metagenomics and culture.</title>
        <authorList>
            <person name="Gilroy R."/>
            <person name="Ravi A."/>
            <person name="Getino M."/>
            <person name="Pursley I."/>
            <person name="Horton D.L."/>
            <person name="Alikhan N.F."/>
            <person name="Baker D."/>
            <person name="Gharbi K."/>
            <person name="Hall N."/>
            <person name="Watson M."/>
            <person name="Adriaenssens E.M."/>
            <person name="Foster-Nyarko E."/>
            <person name="Jarju S."/>
            <person name="Secka A."/>
            <person name="Antonio M."/>
            <person name="Oren A."/>
            <person name="Chaudhuri R.R."/>
            <person name="La Ragione R."/>
            <person name="Hildebrand F."/>
            <person name="Pallen M.J."/>
        </authorList>
    </citation>
    <scope>NUCLEOTIDE SEQUENCE</scope>
    <source>
        <strain evidence="2">ChiBcec8-13705</strain>
    </source>
</reference>
<proteinExistence type="predicted"/>
<evidence type="ECO:0000256" key="1">
    <source>
        <dbReference type="SAM" id="MobiDB-lite"/>
    </source>
</evidence>
<evidence type="ECO:0000313" key="3">
    <source>
        <dbReference type="Proteomes" id="UP000886803"/>
    </source>
</evidence>
<protein>
    <submittedName>
        <fullName evidence="2">YabP/YqfC family sporulation protein</fullName>
    </submittedName>
</protein>
<feature type="region of interest" description="Disordered" evidence="1">
    <location>
        <begin position="1"/>
        <end position="21"/>
    </location>
</feature>